<dbReference type="Proteomes" id="UP001465976">
    <property type="component" value="Unassembled WGS sequence"/>
</dbReference>
<comment type="caution">
    <text evidence="2">The sequence shown here is derived from an EMBL/GenBank/DDBJ whole genome shotgun (WGS) entry which is preliminary data.</text>
</comment>
<keyword evidence="3" id="KW-1185">Reference proteome</keyword>
<evidence type="ECO:0000313" key="2">
    <source>
        <dbReference type="EMBL" id="KAL0574365.1"/>
    </source>
</evidence>
<proteinExistence type="predicted"/>
<dbReference type="EMBL" id="JBAHYK010000404">
    <property type="protein sequence ID" value="KAL0574365.1"/>
    <property type="molecule type" value="Genomic_DNA"/>
</dbReference>
<sequence length="131" mass="13767">MISSKSLFILAITAAAFATSNAIDRRQLGGDVTCDYVVRPSGPVDGVDLTTEFNYAIGRTIAIESPSQDTLPVDRNATAVDNGDGTFTVNAQSATSGLTSDELKGLVTSWVGRALIGFSQTFWVVDSVACE</sequence>
<reference evidence="2 3" key="1">
    <citation type="submission" date="2024-02" db="EMBL/GenBank/DDBJ databases">
        <title>A draft genome for the cacao thread blight pathogen Marasmius crinis-equi.</title>
        <authorList>
            <person name="Cohen S.P."/>
            <person name="Baruah I.K."/>
            <person name="Amoako-Attah I."/>
            <person name="Bukari Y."/>
            <person name="Meinhardt L.W."/>
            <person name="Bailey B.A."/>
        </authorList>
    </citation>
    <scope>NUCLEOTIDE SEQUENCE [LARGE SCALE GENOMIC DNA]</scope>
    <source>
        <strain evidence="2 3">GH-76</strain>
    </source>
</reference>
<protein>
    <submittedName>
        <fullName evidence="2">Uncharacterized protein</fullName>
    </submittedName>
</protein>
<accession>A0ABR3FGQ4</accession>
<feature type="chain" id="PRO_5046381928" evidence="1">
    <location>
        <begin position="23"/>
        <end position="131"/>
    </location>
</feature>
<gene>
    <name evidence="2" type="ORF">V5O48_007588</name>
</gene>
<name>A0ABR3FGQ4_9AGAR</name>
<evidence type="ECO:0000313" key="3">
    <source>
        <dbReference type="Proteomes" id="UP001465976"/>
    </source>
</evidence>
<evidence type="ECO:0000256" key="1">
    <source>
        <dbReference type="SAM" id="SignalP"/>
    </source>
</evidence>
<keyword evidence="1" id="KW-0732">Signal</keyword>
<organism evidence="2 3">
    <name type="scientific">Marasmius crinis-equi</name>
    <dbReference type="NCBI Taxonomy" id="585013"/>
    <lineage>
        <taxon>Eukaryota</taxon>
        <taxon>Fungi</taxon>
        <taxon>Dikarya</taxon>
        <taxon>Basidiomycota</taxon>
        <taxon>Agaricomycotina</taxon>
        <taxon>Agaricomycetes</taxon>
        <taxon>Agaricomycetidae</taxon>
        <taxon>Agaricales</taxon>
        <taxon>Marasmiineae</taxon>
        <taxon>Marasmiaceae</taxon>
        <taxon>Marasmius</taxon>
    </lineage>
</organism>
<feature type="signal peptide" evidence="1">
    <location>
        <begin position="1"/>
        <end position="22"/>
    </location>
</feature>